<proteinExistence type="predicted"/>
<keyword evidence="5" id="KW-1185">Reference proteome</keyword>
<accession>A0A9E7F3H9</accession>
<organism evidence="4 5">
    <name type="scientific">Musa troglodytarum</name>
    <name type="common">fe'i banana</name>
    <dbReference type="NCBI Taxonomy" id="320322"/>
    <lineage>
        <taxon>Eukaryota</taxon>
        <taxon>Viridiplantae</taxon>
        <taxon>Streptophyta</taxon>
        <taxon>Embryophyta</taxon>
        <taxon>Tracheophyta</taxon>
        <taxon>Spermatophyta</taxon>
        <taxon>Magnoliopsida</taxon>
        <taxon>Liliopsida</taxon>
        <taxon>Zingiberales</taxon>
        <taxon>Musaceae</taxon>
        <taxon>Musa</taxon>
    </lineage>
</organism>
<dbReference type="PANTHER" id="PTHR35766">
    <property type="entry name" value="OS08G0543600 PROTEIN"/>
    <property type="match status" value="1"/>
</dbReference>
<feature type="coiled-coil region" evidence="1">
    <location>
        <begin position="77"/>
        <end position="104"/>
    </location>
</feature>
<feature type="region of interest" description="Disordered" evidence="2">
    <location>
        <begin position="821"/>
        <end position="857"/>
    </location>
</feature>
<sequence>MNAAAVLGGAVPVSSFPAARKEWRAVTEHSFRSSGGEKQVCVKSSQSAERTIYEEDTSLLDVDPCSVTTEGVGELNDDILQQKLQEITRQRERLQQMEIELRATAIARSDILEVQNSFEGQLKEQIDFNANLKEQLHEREQHILELEMKLEEKDRELHAMKIDTEAAWAKEDLLREQNKELVAFRRERDKSEAERAQLLNQIRDLQEHIQEKENQFFALQEQHRVIQETIIFKDEQLREAQAWITRVQEMDALQSSTNQSLQAELRERTEQFNQYWIGSQRQFVEMEHYHMQAIQQLQLELAEARGNNRMYKDGLQVTHDNSVDSSSYDGNQINVKDDGKSDAHLGFISNGSVDRTMPHVSASNSSTKTDPLPSVSVVPSSIISMNALIPPGQMSAMHSYVMDPQGVPQSVASTNSPIPQSHMGHFQSMPMVPPHQLWQNHQISSDISQIPNHSKYVTSQTEQDLLRPDTHSSSNLLGEIQMVHPDQLNSHTDQQQMSGPPGNDSSEKPQNTVTQQPQGTVDAPSHLDSSREFYPPEKKNEPGVEASVTAGNQSQDQVLESEQQCLTSSIMLSASQSSSSISLNGTEESAVSAAPDSSILMPGKPLVEPNLLDERSLLACIVRAVPAGSDGRIRISTTLPNRLGKMLAPLHWHHYKKYYGRLDDFISHYPELFVIEGDFIHLREGAQQIISATAAVAKVAAASASSAPYASLLPSVAVTPVAQISRQKMAQSIESKVANTMPSAVGAAVTDTGDSSDNCSQILTKQNQQPNGIRFNIIQGLSDVTISSKLKNVQEANGFPSEFQTGHSSINFSVGSTANLDKTGLSSSQSKGPSNERHSFGGKQQGRSSGAGLISRR</sequence>
<reference evidence="4" key="1">
    <citation type="submission" date="2022-05" db="EMBL/GenBank/DDBJ databases">
        <title>The Musa troglodytarum L. genome provides insights into the mechanism of non-climacteric behaviour and enrichment of carotenoids.</title>
        <authorList>
            <person name="Wang J."/>
        </authorList>
    </citation>
    <scope>NUCLEOTIDE SEQUENCE</scope>
    <source>
        <tissue evidence="4">Leaf</tissue>
    </source>
</reference>
<name>A0A9E7F3H9_9LILI</name>
<evidence type="ECO:0000313" key="5">
    <source>
        <dbReference type="Proteomes" id="UP001055439"/>
    </source>
</evidence>
<feature type="coiled-coil region" evidence="1">
    <location>
        <begin position="129"/>
        <end position="222"/>
    </location>
</feature>
<dbReference type="InterPro" id="IPR056142">
    <property type="entry name" value="DUF7725"/>
</dbReference>
<dbReference type="OrthoDB" id="2020644at2759"/>
<gene>
    <name evidence="4" type="ORF">MUK42_26764</name>
</gene>
<evidence type="ECO:0000256" key="1">
    <source>
        <dbReference type="SAM" id="Coils"/>
    </source>
</evidence>
<keyword evidence="1" id="KW-0175">Coiled coil</keyword>
<dbReference type="Proteomes" id="UP001055439">
    <property type="component" value="Chromosome 2"/>
</dbReference>
<feature type="compositionally biased region" description="Basic and acidic residues" evidence="2">
    <location>
        <begin position="528"/>
        <end position="542"/>
    </location>
</feature>
<feature type="compositionally biased region" description="Polar residues" evidence="2">
    <location>
        <begin position="549"/>
        <end position="561"/>
    </location>
</feature>
<feature type="domain" description="DUF7725" evidence="3">
    <location>
        <begin position="611"/>
        <end position="683"/>
    </location>
</feature>
<protein>
    <recommendedName>
        <fullName evidence="3">DUF7725 domain-containing protein</fullName>
    </recommendedName>
</protein>
<dbReference type="PANTHER" id="PTHR35766:SF1">
    <property type="entry name" value="OS08G0543600 PROTEIN"/>
    <property type="match status" value="1"/>
</dbReference>
<evidence type="ECO:0000256" key="2">
    <source>
        <dbReference type="SAM" id="MobiDB-lite"/>
    </source>
</evidence>
<feature type="region of interest" description="Disordered" evidence="2">
    <location>
        <begin position="490"/>
        <end position="561"/>
    </location>
</feature>
<feature type="compositionally biased region" description="Polar residues" evidence="2">
    <location>
        <begin position="508"/>
        <end position="519"/>
    </location>
</feature>
<dbReference type="Pfam" id="PF24851">
    <property type="entry name" value="DUF7725"/>
    <property type="match status" value="1"/>
</dbReference>
<feature type="compositionally biased region" description="Polar residues" evidence="2">
    <location>
        <begin position="821"/>
        <end position="833"/>
    </location>
</feature>
<evidence type="ECO:0000313" key="4">
    <source>
        <dbReference type="EMBL" id="URD87890.1"/>
    </source>
</evidence>
<dbReference type="AlphaFoldDB" id="A0A9E7F3H9"/>
<evidence type="ECO:0000259" key="3">
    <source>
        <dbReference type="Pfam" id="PF24851"/>
    </source>
</evidence>
<dbReference type="EMBL" id="CP097504">
    <property type="protein sequence ID" value="URD87890.1"/>
    <property type="molecule type" value="Genomic_DNA"/>
</dbReference>